<gene>
    <name evidence="7" type="primary">101900446</name>
</gene>
<evidence type="ECO:0000313" key="7">
    <source>
        <dbReference type="EnsemblMetazoa" id="MDOA002312-PA"/>
    </source>
</evidence>
<keyword evidence="4" id="KW-0732">Signal</keyword>
<protein>
    <recommendedName>
        <fullName evidence="6">FAM69 protein-kinase domain-containing protein</fullName>
    </recommendedName>
</protein>
<dbReference type="EnsemblMetazoa" id="MDOA002312-RA">
    <property type="protein sequence ID" value="MDOA002312-PA"/>
    <property type="gene ID" value="MDOA002312"/>
</dbReference>
<comment type="similarity">
    <text evidence="2">Belongs to the DIPK family.</text>
</comment>
<keyword evidence="3" id="KW-0964">Secreted</keyword>
<keyword evidence="5" id="KW-1133">Transmembrane helix</keyword>
<feature type="transmembrane region" description="Helical" evidence="5">
    <location>
        <begin position="30"/>
        <end position="52"/>
    </location>
</feature>
<name>A0A1I8M8E3_MUSDO</name>
<reference evidence="7" key="1">
    <citation type="submission" date="2020-05" db="UniProtKB">
        <authorList>
            <consortium name="EnsemblMetazoa"/>
        </authorList>
    </citation>
    <scope>IDENTIFICATION</scope>
    <source>
        <strain evidence="7">Aabys</strain>
    </source>
</reference>
<proteinExistence type="inferred from homology"/>
<evidence type="ECO:0000256" key="3">
    <source>
        <dbReference type="ARBA" id="ARBA00022525"/>
    </source>
</evidence>
<accession>A0A1I8M8E3</accession>
<dbReference type="PANTHER" id="PTHR32073">
    <property type="entry name" value="GH11358P"/>
    <property type="match status" value="1"/>
</dbReference>
<sequence length="465" mass="54411">MCPADLVFPYVLFVNSALCITLIRKQRGLLLFFGKHSFLRFLICFVGDVFYFGRKYARCPFGIGHNWIYWRNISSKFRTMRVFSHLRLLILLTVALNTLDHKLQQRGQLNLTKFQEDLRFCPQCFESQKVACGNLMENLIANTNHKPILEHLFALLPQRSCKRNNQLYGLKGQEGETNTHQILAKYFANSKEHLEWKLQVGELKQLFLDAERLDGMQFWPLANIEDFVKLLMEYHRNLSPLAIWLYLLVNVQPLLMPWLFSWQFPVPQTHGICGFTIYQEYAGQDLYHFQNQPFLLRLKIAKHLLEACLKFSHGIARYRFYITDLTADNVVYSIHQDRLSFVDLDTLFVVDARGAKYKSSTHRHEYIECPGCFAYSPEDIAAHNKSDLNIYSACQFLSEDLYRDKTKGFLYAMPTESLVQKYPELWRTLQRCVDCPRESCADRFAVAQQLLGEFEKVLSDNANKI</sequence>
<dbReference type="Pfam" id="PF12260">
    <property type="entry name" value="PIP49_C"/>
    <property type="match status" value="1"/>
</dbReference>
<keyword evidence="5" id="KW-0812">Transmembrane</keyword>
<dbReference type="RefSeq" id="XP_005188650.3">
    <property type="nucleotide sequence ID" value="XM_005188593.4"/>
</dbReference>
<dbReference type="GO" id="GO:0005576">
    <property type="term" value="C:extracellular region"/>
    <property type="evidence" value="ECO:0007669"/>
    <property type="project" value="UniProtKB-SubCell"/>
</dbReference>
<dbReference type="KEGG" id="mde:101900446"/>
<feature type="transmembrane region" description="Helical" evidence="5">
    <location>
        <begin position="6"/>
        <end position="23"/>
    </location>
</feature>
<dbReference type="PANTHER" id="PTHR32073:SF7">
    <property type="entry name" value="GH11358P"/>
    <property type="match status" value="1"/>
</dbReference>
<evidence type="ECO:0000256" key="4">
    <source>
        <dbReference type="ARBA" id="ARBA00022729"/>
    </source>
</evidence>
<dbReference type="STRING" id="7370.A0A1I8M8E3"/>
<dbReference type="VEuPathDB" id="VectorBase:MDOA002312"/>
<keyword evidence="5" id="KW-0472">Membrane</keyword>
<dbReference type="AlphaFoldDB" id="A0A1I8M8E3"/>
<dbReference type="InterPro" id="IPR022049">
    <property type="entry name" value="FAM69_kinase_dom"/>
</dbReference>
<evidence type="ECO:0000256" key="2">
    <source>
        <dbReference type="ARBA" id="ARBA00006338"/>
    </source>
</evidence>
<feature type="domain" description="FAM69 protein-kinase" evidence="6">
    <location>
        <begin position="247"/>
        <end position="433"/>
    </location>
</feature>
<evidence type="ECO:0000256" key="5">
    <source>
        <dbReference type="SAM" id="Phobius"/>
    </source>
</evidence>
<dbReference type="InterPro" id="IPR020519">
    <property type="entry name" value="DIPK2A/B"/>
</dbReference>
<organism evidence="7">
    <name type="scientific">Musca domestica</name>
    <name type="common">House fly</name>
    <dbReference type="NCBI Taxonomy" id="7370"/>
    <lineage>
        <taxon>Eukaryota</taxon>
        <taxon>Metazoa</taxon>
        <taxon>Ecdysozoa</taxon>
        <taxon>Arthropoda</taxon>
        <taxon>Hexapoda</taxon>
        <taxon>Insecta</taxon>
        <taxon>Pterygota</taxon>
        <taxon>Neoptera</taxon>
        <taxon>Endopterygota</taxon>
        <taxon>Diptera</taxon>
        <taxon>Brachycera</taxon>
        <taxon>Muscomorpha</taxon>
        <taxon>Muscoidea</taxon>
        <taxon>Muscidae</taxon>
        <taxon>Musca</taxon>
    </lineage>
</organism>
<dbReference type="eggNOG" id="ENOG502QUEB">
    <property type="taxonomic scope" value="Eukaryota"/>
</dbReference>
<dbReference type="VEuPathDB" id="VectorBase:MDOMA2_003654"/>
<dbReference type="OrthoDB" id="10035316at2759"/>
<evidence type="ECO:0000256" key="1">
    <source>
        <dbReference type="ARBA" id="ARBA00004613"/>
    </source>
</evidence>
<evidence type="ECO:0000259" key="6">
    <source>
        <dbReference type="Pfam" id="PF12260"/>
    </source>
</evidence>
<comment type="subcellular location">
    <subcellularLocation>
        <location evidence="1">Secreted</location>
    </subcellularLocation>
</comment>